<dbReference type="AlphaFoldDB" id="A0A7W8J766"/>
<proteinExistence type="predicted"/>
<comment type="subcellular location">
    <subcellularLocation>
        <location evidence="1">Cell envelope</location>
    </subcellularLocation>
</comment>
<dbReference type="InterPro" id="IPR058792">
    <property type="entry name" value="Beta-barrel_RND_2"/>
</dbReference>
<dbReference type="GO" id="GO:0030313">
    <property type="term" value="C:cell envelope"/>
    <property type="evidence" value="ECO:0007669"/>
    <property type="project" value="UniProtKB-SubCell"/>
</dbReference>
<dbReference type="SMART" id="SM00065">
    <property type="entry name" value="GAF"/>
    <property type="match status" value="2"/>
</dbReference>
<feature type="domain" description="GAF" evidence="3">
    <location>
        <begin position="355"/>
        <end position="507"/>
    </location>
</feature>
<dbReference type="Gene3D" id="3.30.450.40">
    <property type="match status" value="3"/>
</dbReference>
<dbReference type="InterPro" id="IPR050465">
    <property type="entry name" value="UPF0194_transport"/>
</dbReference>
<evidence type="ECO:0000313" key="5">
    <source>
        <dbReference type="Proteomes" id="UP000569092"/>
    </source>
</evidence>
<dbReference type="InterPro" id="IPR003018">
    <property type="entry name" value="GAF"/>
</dbReference>
<reference evidence="4 5" key="1">
    <citation type="submission" date="2020-08" db="EMBL/GenBank/DDBJ databases">
        <title>Genomic Encyclopedia of Type Strains, Phase IV (KMG-V): Genome sequencing to study the core and pangenomes of soil and plant-associated prokaryotes.</title>
        <authorList>
            <person name="Whitman W."/>
        </authorList>
    </citation>
    <scope>NUCLEOTIDE SEQUENCE [LARGE SCALE GENOMIC DNA]</scope>
    <source>
        <strain evidence="4 5">M8US30</strain>
    </source>
</reference>
<evidence type="ECO:0000256" key="2">
    <source>
        <dbReference type="ARBA" id="ARBA00023054"/>
    </source>
</evidence>
<protein>
    <submittedName>
        <fullName evidence="4">GAF domain-containing protein/multidrug resistance efflux pump</fullName>
    </submittedName>
</protein>
<name>A0A7W8J766_9BACT</name>
<dbReference type="PANTHER" id="PTHR32347">
    <property type="entry name" value="EFFLUX SYSTEM COMPONENT YKNX-RELATED"/>
    <property type="match status" value="1"/>
</dbReference>
<gene>
    <name evidence="4" type="ORF">HDF10_001770</name>
</gene>
<comment type="caution">
    <text evidence="4">The sequence shown here is derived from an EMBL/GenBank/DDBJ whole genome shotgun (WGS) entry which is preliminary data.</text>
</comment>
<feature type="domain" description="GAF" evidence="3">
    <location>
        <begin position="190"/>
        <end position="335"/>
    </location>
</feature>
<sequence>MNDPAGASLLERFSISLLGELESGPRARILSLGISDLLPGSSILVYLLDSKRAAWMLKAAVGDVSVDRRGIPFDSGGLGAVATERTILQFSAEDLSREDFAHLDIRQSFSSLTYIPVLLQEELLGCVEIVSFSEPPTEGVLETVVELTDSAAVAFGAALLYESERNAGLASVLRLTQLYDIEKVFNATLEMQELLPVICAKVQDLVGATVVNLWMVDQDDLMLIQQAGEDSAAGVGDRQVAGEGIVGDVGETGETVLLQGDDDALQQRNLRSTEAAASSLMAAPLVKDETLTGVLEVVSYDPEFRFSDDDLFTLTQVAESAAQALHNSSLLQAERKIEILQTLVSVSQEITSTLNLQRVLQAIVNQPQLVIPYERAAIALEQRNRVTVQAVSGVTKLDLSSPEVVSLNGLLSWVAGLETEVYVTQHEEEISDTRPETREKFRRYFETTGSRSFYAIPLGDDEGTLGILSFESSDPDFLTTLHFEIIKILASQATLALRNASLYKEVPFIGILEPLIEKRRRFMAIEKRRRALILTTCAAVLLALILVPFPMRVVGQAQVSPAQTQYVHAEEDSVVQKVFVHEGDTVLPGTPLLQMTDWGQRASLAAAQAKYNTAMAQMTRALIDNDATVAGQHQLESDYLHGEVTRLSDRLSRTTVHAEIAGVVATPHVEDLVGKKLSSGDSLVELVSTENVVVDVAVPERDVELLRTGAPANIKLESFPTATFNGTVSVVSPSGKAMGDVHVFFARVAVPNPKGDLRPGMQGLGKIRVGMRPLGYVLFRDAALWTWSRLWSWFGW</sequence>
<dbReference type="EMBL" id="JACHDZ010000002">
    <property type="protein sequence ID" value="MBB5343795.1"/>
    <property type="molecule type" value="Genomic_DNA"/>
</dbReference>
<dbReference type="Gene3D" id="2.40.30.170">
    <property type="match status" value="1"/>
</dbReference>
<dbReference type="Pfam" id="PF25954">
    <property type="entry name" value="Beta-barrel_RND_2"/>
    <property type="match status" value="1"/>
</dbReference>
<evidence type="ECO:0000256" key="1">
    <source>
        <dbReference type="ARBA" id="ARBA00004196"/>
    </source>
</evidence>
<dbReference type="SUPFAM" id="SSF111369">
    <property type="entry name" value="HlyD-like secretion proteins"/>
    <property type="match status" value="1"/>
</dbReference>
<dbReference type="InterPro" id="IPR029016">
    <property type="entry name" value="GAF-like_dom_sf"/>
</dbReference>
<dbReference type="Pfam" id="PF01590">
    <property type="entry name" value="GAF"/>
    <property type="match status" value="2"/>
</dbReference>
<evidence type="ECO:0000259" key="3">
    <source>
        <dbReference type="SMART" id="SM00065"/>
    </source>
</evidence>
<organism evidence="4 5">
    <name type="scientific">Tunturiibacter lichenicola</name>
    <dbReference type="NCBI Taxonomy" id="2051959"/>
    <lineage>
        <taxon>Bacteria</taxon>
        <taxon>Pseudomonadati</taxon>
        <taxon>Acidobacteriota</taxon>
        <taxon>Terriglobia</taxon>
        <taxon>Terriglobales</taxon>
        <taxon>Acidobacteriaceae</taxon>
        <taxon>Tunturiibacter</taxon>
    </lineage>
</organism>
<dbReference type="PANTHER" id="PTHR32347:SF23">
    <property type="entry name" value="BLL5650 PROTEIN"/>
    <property type="match status" value="1"/>
</dbReference>
<dbReference type="SUPFAM" id="SSF55781">
    <property type="entry name" value="GAF domain-like"/>
    <property type="match status" value="3"/>
</dbReference>
<evidence type="ECO:0000313" key="4">
    <source>
        <dbReference type="EMBL" id="MBB5343795.1"/>
    </source>
</evidence>
<keyword evidence="2" id="KW-0175">Coiled coil</keyword>
<dbReference type="Proteomes" id="UP000569092">
    <property type="component" value="Unassembled WGS sequence"/>
</dbReference>
<accession>A0A7W8J766</accession>